<evidence type="ECO:0000259" key="3">
    <source>
        <dbReference type="SMART" id="SM01027"/>
    </source>
</evidence>
<feature type="domain" description="Beta-Casp" evidence="3">
    <location>
        <begin position="266"/>
        <end position="390"/>
    </location>
</feature>
<feature type="domain" description="Metallo-beta-lactamase" evidence="2">
    <location>
        <begin position="28"/>
        <end position="233"/>
    </location>
</feature>
<keyword evidence="1" id="KW-0378">Hydrolase</keyword>
<dbReference type="EMBL" id="JAHJDP010000023">
    <property type="protein sequence ID" value="MBU2690143.1"/>
    <property type="molecule type" value="Genomic_DNA"/>
</dbReference>
<dbReference type="InterPro" id="IPR001279">
    <property type="entry name" value="Metallo-B-lactamas"/>
</dbReference>
<dbReference type="AlphaFoldDB" id="A0A948WBN8"/>
<dbReference type="Pfam" id="PF07521">
    <property type="entry name" value="RMMBL"/>
    <property type="match status" value="1"/>
</dbReference>
<gene>
    <name evidence="4" type="ORF">KJ970_04385</name>
</gene>
<dbReference type="Gene3D" id="3.40.50.10890">
    <property type="match status" value="1"/>
</dbReference>
<comment type="caution">
    <text evidence="4">The sequence shown here is derived from an EMBL/GenBank/DDBJ whole genome shotgun (WGS) entry which is preliminary data.</text>
</comment>
<evidence type="ECO:0000259" key="2">
    <source>
        <dbReference type="SMART" id="SM00849"/>
    </source>
</evidence>
<name>A0A948WBN8_UNCEI</name>
<dbReference type="PANTHER" id="PTHR11203">
    <property type="entry name" value="CLEAVAGE AND POLYADENYLATION SPECIFICITY FACTOR FAMILY MEMBER"/>
    <property type="match status" value="1"/>
</dbReference>
<dbReference type="SMART" id="SM01027">
    <property type="entry name" value="Beta-Casp"/>
    <property type="match status" value="1"/>
</dbReference>
<dbReference type="InterPro" id="IPR011108">
    <property type="entry name" value="RMMBL"/>
</dbReference>
<evidence type="ECO:0000313" key="4">
    <source>
        <dbReference type="EMBL" id="MBU2690143.1"/>
    </source>
</evidence>
<dbReference type="Gene3D" id="3.60.15.10">
    <property type="entry name" value="Ribonuclease Z/Hydroxyacylglutathione hydrolase-like"/>
    <property type="match status" value="1"/>
</dbReference>
<dbReference type="PANTHER" id="PTHR11203:SF37">
    <property type="entry name" value="INTEGRATOR COMPLEX SUBUNIT 11"/>
    <property type="match status" value="1"/>
</dbReference>
<accession>A0A948WBN8</accession>
<dbReference type="Proteomes" id="UP000777784">
    <property type="component" value="Unassembled WGS sequence"/>
</dbReference>
<dbReference type="GO" id="GO:0016787">
    <property type="term" value="F:hydrolase activity"/>
    <property type="evidence" value="ECO:0007669"/>
    <property type="project" value="UniProtKB-KW"/>
</dbReference>
<dbReference type="InterPro" id="IPR050698">
    <property type="entry name" value="MBL"/>
</dbReference>
<dbReference type="InterPro" id="IPR036866">
    <property type="entry name" value="RibonucZ/Hydroxyglut_hydro"/>
</dbReference>
<dbReference type="GO" id="GO:0004521">
    <property type="term" value="F:RNA endonuclease activity"/>
    <property type="evidence" value="ECO:0007669"/>
    <property type="project" value="TreeGrafter"/>
</dbReference>
<sequence>MRFKNKVAQSRNFELLTLGFHGGVGTVTGSRFLLKADKIWSLIDVGMFQGLKAHRELNWKKPTFEPSQINHILLTHAHLDHSGYLPRLAREGYTGPVHCTRATSELTDLILKDSAKLQEEDAAFANKKGFSKHKPAEPLYTVKDAEAAVQLFRVVDYEKWLDLGRGIRVRFHNAGHILGSAFLEIIVDSNGSQKTIIFSGDVGRYDVPLHTDPDPMPPCDILVVESTYGNRIHEKGSIEDQLKEPILKTFKRGGMVLIPAFAVGRSQLVTLILRRMMKSGDLPEVPIHIDSPMAVKATSIYSKHLYDHNLDDDLVDDGRKRLFPDNVQLHVTPDESKQLNQLKGPRIIVSPSGMLTGGRVIHHLGWRLPDPKNLIILVGYQAMGTRGRALQDGAEVLRMHGREIPVRAEFLNLHGLSGHADQKEMMRWIKTSGRAPKEVFVVHGEPDSAAVLAKHIRKAIQAKTHRPRIGDEFDLNSLSTT</sequence>
<evidence type="ECO:0000256" key="1">
    <source>
        <dbReference type="ARBA" id="ARBA00022801"/>
    </source>
</evidence>
<dbReference type="Pfam" id="PF00753">
    <property type="entry name" value="Lactamase_B"/>
    <property type="match status" value="1"/>
</dbReference>
<dbReference type="Pfam" id="PF10996">
    <property type="entry name" value="Beta-Casp"/>
    <property type="match status" value="1"/>
</dbReference>
<evidence type="ECO:0000313" key="5">
    <source>
        <dbReference type="Proteomes" id="UP000777784"/>
    </source>
</evidence>
<protein>
    <submittedName>
        <fullName evidence="4">MBL fold metallo-hydrolase</fullName>
    </submittedName>
</protein>
<proteinExistence type="predicted"/>
<dbReference type="SUPFAM" id="SSF56281">
    <property type="entry name" value="Metallo-hydrolase/oxidoreductase"/>
    <property type="match status" value="1"/>
</dbReference>
<dbReference type="SMART" id="SM00849">
    <property type="entry name" value="Lactamase_B"/>
    <property type="match status" value="1"/>
</dbReference>
<reference evidence="4" key="1">
    <citation type="submission" date="2021-05" db="EMBL/GenBank/DDBJ databases">
        <title>Energy efficiency and biological interactions define the core microbiome of deep oligotrophic groundwater.</title>
        <authorList>
            <person name="Mehrshad M."/>
            <person name="Lopez-Fernandez M."/>
            <person name="Bell E."/>
            <person name="Bernier-Latmani R."/>
            <person name="Bertilsson S."/>
            <person name="Dopson M."/>
        </authorList>
    </citation>
    <scope>NUCLEOTIDE SEQUENCE</scope>
    <source>
        <strain evidence="4">Modern_marine.mb.64</strain>
    </source>
</reference>
<organism evidence="4 5">
    <name type="scientific">Eiseniibacteriota bacterium</name>
    <dbReference type="NCBI Taxonomy" id="2212470"/>
    <lineage>
        <taxon>Bacteria</taxon>
        <taxon>Candidatus Eiseniibacteriota</taxon>
    </lineage>
</organism>
<dbReference type="InterPro" id="IPR022712">
    <property type="entry name" value="Beta_Casp"/>
</dbReference>
<dbReference type="CDD" id="cd16295">
    <property type="entry name" value="TTHA0252-CPSF-like_MBL-fold"/>
    <property type="match status" value="1"/>
</dbReference>